<keyword evidence="2" id="KW-1185">Reference proteome</keyword>
<evidence type="ECO:0000313" key="1">
    <source>
        <dbReference type="EMBL" id="KAI0086497.1"/>
    </source>
</evidence>
<accession>A0ACB8TWT3</accession>
<reference evidence="1" key="1">
    <citation type="journal article" date="2021" name="Environ. Microbiol.">
        <title>Gene family expansions and transcriptome signatures uncover fungal adaptations to wood decay.</title>
        <authorList>
            <person name="Hage H."/>
            <person name="Miyauchi S."/>
            <person name="Viragh M."/>
            <person name="Drula E."/>
            <person name="Min B."/>
            <person name="Chaduli D."/>
            <person name="Navarro D."/>
            <person name="Favel A."/>
            <person name="Norest M."/>
            <person name="Lesage-Meessen L."/>
            <person name="Balint B."/>
            <person name="Merenyi Z."/>
            <person name="de Eugenio L."/>
            <person name="Morin E."/>
            <person name="Martinez A.T."/>
            <person name="Baldrian P."/>
            <person name="Stursova M."/>
            <person name="Martinez M.J."/>
            <person name="Novotny C."/>
            <person name="Magnuson J.K."/>
            <person name="Spatafora J.W."/>
            <person name="Maurice S."/>
            <person name="Pangilinan J."/>
            <person name="Andreopoulos W."/>
            <person name="LaButti K."/>
            <person name="Hundley H."/>
            <person name="Na H."/>
            <person name="Kuo A."/>
            <person name="Barry K."/>
            <person name="Lipzen A."/>
            <person name="Henrissat B."/>
            <person name="Riley R."/>
            <person name="Ahrendt S."/>
            <person name="Nagy L.G."/>
            <person name="Grigoriev I.V."/>
            <person name="Martin F."/>
            <person name="Rosso M.N."/>
        </authorList>
    </citation>
    <scope>NUCLEOTIDE SEQUENCE</scope>
    <source>
        <strain evidence="1">CBS 384.51</strain>
    </source>
</reference>
<gene>
    <name evidence="1" type="ORF">BDY19DRAFT_346595</name>
</gene>
<protein>
    <submittedName>
        <fullName evidence="1">Uncharacterized protein</fullName>
    </submittedName>
</protein>
<dbReference type="EMBL" id="MU274923">
    <property type="protein sequence ID" value="KAI0086497.1"/>
    <property type="molecule type" value="Genomic_DNA"/>
</dbReference>
<proteinExistence type="predicted"/>
<sequence>MWMSWVCHPLTVIISEHVYASCSDTLECWANRAVDTEVLSCFPAGRLASLSPPQNKMTPSSRGSSTRLASNSGLSTGRFTSVVCSHDNNNNTLHQALASSVD</sequence>
<evidence type="ECO:0000313" key="2">
    <source>
        <dbReference type="Proteomes" id="UP001055072"/>
    </source>
</evidence>
<organism evidence="1 2">
    <name type="scientific">Irpex rosettiformis</name>
    <dbReference type="NCBI Taxonomy" id="378272"/>
    <lineage>
        <taxon>Eukaryota</taxon>
        <taxon>Fungi</taxon>
        <taxon>Dikarya</taxon>
        <taxon>Basidiomycota</taxon>
        <taxon>Agaricomycotina</taxon>
        <taxon>Agaricomycetes</taxon>
        <taxon>Polyporales</taxon>
        <taxon>Irpicaceae</taxon>
        <taxon>Irpex</taxon>
    </lineage>
</organism>
<name>A0ACB8TWT3_9APHY</name>
<comment type="caution">
    <text evidence="1">The sequence shown here is derived from an EMBL/GenBank/DDBJ whole genome shotgun (WGS) entry which is preliminary data.</text>
</comment>
<dbReference type="Proteomes" id="UP001055072">
    <property type="component" value="Unassembled WGS sequence"/>
</dbReference>